<accession>A0A1I6QNP6</accession>
<evidence type="ECO:0000313" key="3">
    <source>
        <dbReference type="Proteomes" id="UP000198852"/>
    </source>
</evidence>
<evidence type="ECO:0000256" key="1">
    <source>
        <dbReference type="SAM" id="Phobius"/>
    </source>
</evidence>
<feature type="transmembrane region" description="Helical" evidence="1">
    <location>
        <begin position="12"/>
        <end position="38"/>
    </location>
</feature>
<name>A0A1I6QNP6_9PSEU</name>
<dbReference type="EMBL" id="FOZX01000002">
    <property type="protein sequence ID" value="SFS54066.1"/>
    <property type="molecule type" value="Genomic_DNA"/>
</dbReference>
<dbReference type="Proteomes" id="UP000198852">
    <property type="component" value="Unassembled WGS sequence"/>
</dbReference>
<keyword evidence="3" id="KW-1185">Reference proteome</keyword>
<evidence type="ECO:0000313" key="2">
    <source>
        <dbReference type="EMBL" id="SFS54066.1"/>
    </source>
</evidence>
<dbReference type="RefSeq" id="WP_093415069.1">
    <property type="nucleotide sequence ID" value="NZ_FOZX01000002.1"/>
</dbReference>
<keyword evidence="1" id="KW-0812">Transmembrane</keyword>
<dbReference type="AlphaFoldDB" id="A0A1I6QNP6"/>
<feature type="transmembrane region" description="Helical" evidence="1">
    <location>
        <begin position="50"/>
        <end position="73"/>
    </location>
</feature>
<feature type="transmembrane region" description="Helical" evidence="1">
    <location>
        <begin position="85"/>
        <end position="108"/>
    </location>
</feature>
<protein>
    <submittedName>
        <fullName evidence="2">Uncharacterized protein</fullName>
    </submittedName>
</protein>
<proteinExistence type="predicted"/>
<dbReference type="STRING" id="95161.SAMN05660874_01646"/>
<gene>
    <name evidence="2" type="ORF">SAMN05660874_01646</name>
</gene>
<keyword evidence="1" id="KW-1133">Transmembrane helix</keyword>
<organism evidence="2 3">
    <name type="scientific">Saccharopolyspora flava</name>
    <dbReference type="NCBI Taxonomy" id="95161"/>
    <lineage>
        <taxon>Bacteria</taxon>
        <taxon>Bacillati</taxon>
        <taxon>Actinomycetota</taxon>
        <taxon>Actinomycetes</taxon>
        <taxon>Pseudonocardiales</taxon>
        <taxon>Pseudonocardiaceae</taxon>
        <taxon>Saccharopolyspora</taxon>
    </lineage>
</organism>
<keyword evidence="1" id="KW-0472">Membrane</keyword>
<reference evidence="3" key="1">
    <citation type="submission" date="2016-10" db="EMBL/GenBank/DDBJ databases">
        <authorList>
            <person name="Varghese N."/>
            <person name="Submissions S."/>
        </authorList>
    </citation>
    <scope>NUCLEOTIDE SEQUENCE [LARGE SCALE GENOMIC DNA]</scope>
    <source>
        <strain evidence="3">DSM 44771</strain>
    </source>
</reference>
<sequence>MSDVDTSGRTAAVIFAVIATLAAFPAIWFTGVIGVFAASVPCDSGSSGTCLPVGVAAIVAVLVLLAAPILLWIRVVRPGSTGGAVATGLITLIVAPLLALGAMSLGLAI</sequence>